<dbReference type="PANTHER" id="PTHR44591">
    <property type="entry name" value="STRESS RESPONSE REGULATOR PROTEIN 1"/>
    <property type="match status" value="1"/>
</dbReference>
<dbReference type="Gene3D" id="3.30.450.20">
    <property type="entry name" value="PAS domain"/>
    <property type="match status" value="1"/>
</dbReference>
<dbReference type="Pfam" id="PF00072">
    <property type="entry name" value="Response_reg"/>
    <property type="match status" value="1"/>
</dbReference>
<evidence type="ECO:0000256" key="4">
    <source>
        <dbReference type="PROSITE-ProRule" id="PRU00169"/>
    </source>
</evidence>
<evidence type="ECO:0000313" key="9">
    <source>
        <dbReference type="Proteomes" id="UP000317429"/>
    </source>
</evidence>
<dbReference type="GO" id="GO:0016301">
    <property type="term" value="F:kinase activity"/>
    <property type="evidence" value="ECO:0007669"/>
    <property type="project" value="UniProtKB-KW"/>
</dbReference>
<dbReference type="Pfam" id="PF01590">
    <property type="entry name" value="GAF"/>
    <property type="match status" value="1"/>
</dbReference>
<evidence type="ECO:0000259" key="6">
    <source>
        <dbReference type="PROSITE" id="PS50110"/>
    </source>
</evidence>
<dbReference type="InterPro" id="IPR001789">
    <property type="entry name" value="Sig_transdc_resp-reg_receiver"/>
</dbReference>
<keyword evidence="3" id="KW-0418">Kinase</keyword>
<dbReference type="InterPro" id="IPR003018">
    <property type="entry name" value="GAF"/>
</dbReference>
<dbReference type="SMART" id="SM00065">
    <property type="entry name" value="GAF"/>
    <property type="match status" value="1"/>
</dbReference>
<dbReference type="InterPro" id="IPR029016">
    <property type="entry name" value="GAF-like_dom_sf"/>
</dbReference>
<dbReference type="CDD" id="cd17546">
    <property type="entry name" value="REC_hyHK_CKI1_RcsC-like"/>
    <property type="match status" value="1"/>
</dbReference>
<keyword evidence="2" id="KW-0808">Transferase</keyword>
<dbReference type="InterPro" id="IPR011006">
    <property type="entry name" value="CheY-like_superfamily"/>
</dbReference>
<dbReference type="PANTHER" id="PTHR44591:SF3">
    <property type="entry name" value="RESPONSE REGULATORY DOMAIN-CONTAINING PROTEIN"/>
    <property type="match status" value="1"/>
</dbReference>
<feature type="region of interest" description="Disordered" evidence="5">
    <location>
        <begin position="1"/>
        <end position="30"/>
    </location>
</feature>
<dbReference type="SUPFAM" id="SSF55785">
    <property type="entry name" value="PYP-like sensor domain (PAS domain)"/>
    <property type="match status" value="1"/>
</dbReference>
<feature type="compositionally biased region" description="Low complexity" evidence="5">
    <location>
        <begin position="1"/>
        <end position="16"/>
    </location>
</feature>
<keyword evidence="9" id="KW-1185">Reference proteome</keyword>
<dbReference type="SUPFAM" id="SSF52172">
    <property type="entry name" value="CheY-like"/>
    <property type="match status" value="1"/>
</dbReference>
<dbReference type="InterPro" id="IPR035965">
    <property type="entry name" value="PAS-like_dom_sf"/>
</dbReference>
<feature type="compositionally biased region" description="Pro residues" evidence="5">
    <location>
        <begin position="17"/>
        <end position="27"/>
    </location>
</feature>
<feature type="domain" description="Response regulatory" evidence="6">
    <location>
        <begin position="466"/>
        <end position="590"/>
    </location>
</feature>
<sequence length="601" mass="65258">MNALSEPTATQEAEPAASPPAAPPPPSGRKVLCLSGPNDGDADLVRRLGEGVEVVTVSSPVRALACLARGEFTGIYADAAHFAQAADAGRLVQNEQILQAMPDGVVLLSADNTVLWGNGRLKQWSNVDQVIGRNFYQILDNPEILGPEFCPFSTALANRQASASTLRCEDGRHFRVHAAPVFEGDQPPQHLVVTIRDVTQEVQQQQKLAAIHQAGIELADLTTDEVAALTVDERIELLKSNILHFTKDVLHYDVIEVRMLEQSTGELMPLLAVGIKPEAERRKLYAEAEGNGVTGFVAATGQSYICGDTSGDPIYIEGAQDARSSLTVPLLLHDQVFGTFNVESPDPGAFGEGDLQFLELFCRDLAVAINTLDLLAAEKATTAAASVEAIHSAVAVPVDEILNDAVGVMERYIGHEPDVVERLHRVLRNARDIKQVIQKIGQTMAPVEARPQCVRIEPRPALVGKHILVVDADDTVRGAAHSLLERYHCNVETAHDGKEAIAMFRSFSQPGAQGGQYDAVIADIRMPDMNGYELMLELQKFTPHVPLILMTGFGYDPGHSIVKARQAGLKEVLYKPFRLDQLLETVERQIDESQAEPGQNA</sequence>
<dbReference type="Gene3D" id="3.40.50.2300">
    <property type="match status" value="1"/>
</dbReference>
<dbReference type="InterPro" id="IPR000700">
    <property type="entry name" value="PAS-assoc_C"/>
</dbReference>
<keyword evidence="1 4" id="KW-0597">Phosphoprotein</keyword>
<dbReference type="AlphaFoldDB" id="A0A518DIB5"/>
<protein>
    <submittedName>
        <fullName evidence="8">Transcriptional regulatory protein ZraR</fullName>
    </submittedName>
</protein>
<dbReference type="Gene3D" id="3.30.450.40">
    <property type="match status" value="1"/>
</dbReference>
<dbReference type="SUPFAM" id="SSF55781">
    <property type="entry name" value="GAF domain-like"/>
    <property type="match status" value="1"/>
</dbReference>
<evidence type="ECO:0000313" key="8">
    <source>
        <dbReference type="EMBL" id="QDU91221.1"/>
    </source>
</evidence>
<gene>
    <name evidence="8" type="primary">zraR_12</name>
    <name evidence="8" type="ORF">Pla175_46410</name>
</gene>
<dbReference type="SMART" id="SM00448">
    <property type="entry name" value="REC"/>
    <property type="match status" value="1"/>
</dbReference>
<evidence type="ECO:0000256" key="1">
    <source>
        <dbReference type="ARBA" id="ARBA00022553"/>
    </source>
</evidence>
<dbReference type="Pfam" id="PF08448">
    <property type="entry name" value="PAS_4"/>
    <property type="match status" value="1"/>
</dbReference>
<name>A0A518DIB5_9BACT</name>
<dbReference type="Proteomes" id="UP000317429">
    <property type="component" value="Chromosome"/>
</dbReference>
<dbReference type="GO" id="GO:0000160">
    <property type="term" value="P:phosphorelay signal transduction system"/>
    <property type="evidence" value="ECO:0007669"/>
    <property type="project" value="InterPro"/>
</dbReference>
<evidence type="ECO:0000259" key="7">
    <source>
        <dbReference type="PROSITE" id="PS50113"/>
    </source>
</evidence>
<feature type="domain" description="PAC" evidence="7">
    <location>
        <begin position="159"/>
        <end position="210"/>
    </location>
</feature>
<dbReference type="KEGG" id="pnd:Pla175_46410"/>
<dbReference type="EMBL" id="CP036291">
    <property type="protein sequence ID" value="QDU91221.1"/>
    <property type="molecule type" value="Genomic_DNA"/>
</dbReference>
<proteinExistence type="predicted"/>
<evidence type="ECO:0000256" key="2">
    <source>
        <dbReference type="ARBA" id="ARBA00022679"/>
    </source>
</evidence>
<dbReference type="InterPro" id="IPR013656">
    <property type="entry name" value="PAS_4"/>
</dbReference>
<organism evidence="8 9">
    <name type="scientific">Pirellulimonas nuda</name>
    <dbReference type="NCBI Taxonomy" id="2528009"/>
    <lineage>
        <taxon>Bacteria</taxon>
        <taxon>Pseudomonadati</taxon>
        <taxon>Planctomycetota</taxon>
        <taxon>Planctomycetia</taxon>
        <taxon>Pirellulales</taxon>
        <taxon>Lacipirellulaceae</taxon>
        <taxon>Pirellulimonas</taxon>
    </lineage>
</organism>
<dbReference type="PROSITE" id="PS50110">
    <property type="entry name" value="RESPONSE_REGULATORY"/>
    <property type="match status" value="1"/>
</dbReference>
<evidence type="ECO:0000256" key="3">
    <source>
        <dbReference type="ARBA" id="ARBA00022777"/>
    </source>
</evidence>
<dbReference type="PROSITE" id="PS50113">
    <property type="entry name" value="PAC"/>
    <property type="match status" value="1"/>
</dbReference>
<feature type="modified residue" description="4-aspartylphosphate" evidence="4">
    <location>
        <position position="523"/>
    </location>
</feature>
<reference evidence="8 9" key="1">
    <citation type="submission" date="2019-02" db="EMBL/GenBank/DDBJ databases">
        <title>Deep-cultivation of Planctomycetes and their phenomic and genomic characterization uncovers novel biology.</title>
        <authorList>
            <person name="Wiegand S."/>
            <person name="Jogler M."/>
            <person name="Boedeker C."/>
            <person name="Pinto D."/>
            <person name="Vollmers J."/>
            <person name="Rivas-Marin E."/>
            <person name="Kohn T."/>
            <person name="Peeters S.H."/>
            <person name="Heuer A."/>
            <person name="Rast P."/>
            <person name="Oberbeckmann S."/>
            <person name="Bunk B."/>
            <person name="Jeske O."/>
            <person name="Meyerdierks A."/>
            <person name="Storesund J.E."/>
            <person name="Kallscheuer N."/>
            <person name="Luecker S."/>
            <person name="Lage O.M."/>
            <person name="Pohl T."/>
            <person name="Merkel B.J."/>
            <person name="Hornburger P."/>
            <person name="Mueller R.-W."/>
            <person name="Bruemmer F."/>
            <person name="Labrenz M."/>
            <person name="Spormann A.M."/>
            <person name="Op den Camp H."/>
            <person name="Overmann J."/>
            <person name="Amann R."/>
            <person name="Jetten M.S.M."/>
            <person name="Mascher T."/>
            <person name="Medema M.H."/>
            <person name="Devos D.P."/>
            <person name="Kaster A.-K."/>
            <person name="Ovreas L."/>
            <person name="Rohde M."/>
            <person name="Galperin M.Y."/>
            <person name="Jogler C."/>
        </authorList>
    </citation>
    <scope>NUCLEOTIDE SEQUENCE [LARGE SCALE GENOMIC DNA]</scope>
    <source>
        <strain evidence="8 9">Pla175</strain>
    </source>
</reference>
<evidence type="ECO:0000256" key="5">
    <source>
        <dbReference type="SAM" id="MobiDB-lite"/>
    </source>
</evidence>
<dbReference type="InterPro" id="IPR050595">
    <property type="entry name" value="Bact_response_regulator"/>
</dbReference>
<accession>A0A518DIB5</accession>